<dbReference type="EMBL" id="JACBYR010000001">
    <property type="protein sequence ID" value="NYE81271.1"/>
    <property type="molecule type" value="Genomic_DNA"/>
</dbReference>
<proteinExistence type="predicted"/>
<comment type="caution">
    <text evidence="3">The sequence shown here is derived from an EMBL/GenBank/DDBJ whole genome shotgun (WGS) entry which is preliminary data.</text>
</comment>
<dbReference type="Proteomes" id="UP000542125">
    <property type="component" value="Unassembled WGS sequence"/>
</dbReference>
<dbReference type="CDD" id="cd16831">
    <property type="entry name" value="HemS-like_C"/>
    <property type="match status" value="1"/>
</dbReference>
<dbReference type="Gene3D" id="3.40.1570.10">
    <property type="entry name" value="HemS/ChuS/ChuX like domains"/>
    <property type="match status" value="2"/>
</dbReference>
<evidence type="ECO:0000313" key="4">
    <source>
        <dbReference type="Proteomes" id="UP000542125"/>
    </source>
</evidence>
<feature type="compositionally biased region" description="Basic and acidic residues" evidence="1">
    <location>
        <begin position="184"/>
        <end position="200"/>
    </location>
</feature>
<evidence type="ECO:0000313" key="3">
    <source>
        <dbReference type="EMBL" id="NYE81271.1"/>
    </source>
</evidence>
<keyword evidence="4" id="KW-1185">Reference proteome</keyword>
<dbReference type="Pfam" id="PF05171">
    <property type="entry name" value="HemS"/>
    <property type="match status" value="2"/>
</dbReference>
<feature type="domain" description="Haemin-degrading HemS/ChuX" evidence="2">
    <location>
        <begin position="38"/>
        <end position="163"/>
    </location>
</feature>
<evidence type="ECO:0000259" key="2">
    <source>
        <dbReference type="Pfam" id="PF05171"/>
    </source>
</evidence>
<feature type="region of interest" description="Disordered" evidence="1">
    <location>
        <begin position="183"/>
        <end position="203"/>
    </location>
</feature>
<gene>
    <name evidence="3" type="ORF">FHW18_000542</name>
</gene>
<accession>A0A7Y9LM46</accession>
<organism evidence="3 4">
    <name type="scientific">Pigmentiphaga litoralis</name>
    <dbReference type="NCBI Taxonomy" id="516702"/>
    <lineage>
        <taxon>Bacteria</taxon>
        <taxon>Pseudomonadati</taxon>
        <taxon>Pseudomonadota</taxon>
        <taxon>Betaproteobacteria</taxon>
        <taxon>Burkholderiales</taxon>
        <taxon>Alcaligenaceae</taxon>
        <taxon>Pigmentiphaga</taxon>
    </lineage>
</organism>
<dbReference type="SUPFAM" id="SSF144064">
    <property type="entry name" value="Heme iron utilization protein-like"/>
    <property type="match status" value="1"/>
</dbReference>
<protein>
    <submittedName>
        <fullName evidence="3">Putative hemin transport protein</fullName>
    </submittedName>
</protein>
<reference evidence="3 4" key="1">
    <citation type="submission" date="2020-07" db="EMBL/GenBank/DDBJ databases">
        <title>Genomic Encyclopedia of Type Strains, Phase IV (KMG-V): Genome sequencing to study the core and pangenomes of soil and plant-associated prokaryotes.</title>
        <authorList>
            <person name="Whitman W."/>
        </authorList>
    </citation>
    <scope>NUCLEOTIDE SEQUENCE [LARGE SCALE GENOMIC DNA]</scope>
    <source>
        <strain evidence="3 4">SAS40</strain>
    </source>
</reference>
<sequence length="368" mass="40086">MDITSTFSTRRDELRARHDALAAAEPKLRARDRATRLNVSEAELVAAECGGVVATQLAGAPKEIFGELGSLGEVMALSRNDACVHERHGRYEDIQLGHGHVGLVLGPDIDLRVFFDSWRCTFAVTENGRRSLQFFDRYGSAVHKVYVTDATDAAAYDALVAKFAAPSPAWPDVESIAATVNVDKSNDDSGNDDKNNHNVDDVNDPQGLRAAWQALKDTHDFFPMLRKFKATRLGALRAAGADLAQQVPLDTAETVLTRAAESGLPIMVFVSNKGIVQIHTGPVEKLLRTGPWFNVLDPRFNLHLNTTAITSTWVVNKPTVDGWVTSVEVYAANGDLIVQMFGARKPGKPELTAWRTLLVGLCSEPLAS</sequence>
<feature type="domain" description="Haemin-degrading HemS/ChuX" evidence="2">
    <location>
        <begin position="230"/>
        <end position="358"/>
    </location>
</feature>
<name>A0A7Y9LM46_9BURK</name>
<dbReference type="AlphaFoldDB" id="A0A7Y9LM46"/>
<evidence type="ECO:0000256" key="1">
    <source>
        <dbReference type="SAM" id="MobiDB-lite"/>
    </source>
</evidence>
<dbReference type="InterPro" id="IPR007845">
    <property type="entry name" value="HemS/ChuX_dom"/>
</dbReference>
<dbReference type="CDD" id="cd16830">
    <property type="entry name" value="HemS-like_N"/>
    <property type="match status" value="1"/>
</dbReference>
<dbReference type="RefSeq" id="WP_218863103.1">
    <property type="nucleotide sequence ID" value="NZ_JACBYR010000001.1"/>
</dbReference>
<dbReference type="GO" id="GO:0006826">
    <property type="term" value="P:iron ion transport"/>
    <property type="evidence" value="ECO:0007669"/>
    <property type="project" value="InterPro"/>
</dbReference>
<dbReference type="InterPro" id="IPR053733">
    <property type="entry name" value="Heme_Transport_Util_sf"/>
</dbReference>